<name>A0A835Z4T6_9STRA</name>
<feature type="non-terminal residue" evidence="1">
    <location>
        <position position="1"/>
    </location>
</feature>
<proteinExistence type="predicted"/>
<organism evidence="1 2">
    <name type="scientific">Tribonema minus</name>
    <dbReference type="NCBI Taxonomy" id="303371"/>
    <lineage>
        <taxon>Eukaryota</taxon>
        <taxon>Sar</taxon>
        <taxon>Stramenopiles</taxon>
        <taxon>Ochrophyta</taxon>
        <taxon>PX clade</taxon>
        <taxon>Xanthophyceae</taxon>
        <taxon>Tribonematales</taxon>
        <taxon>Tribonemataceae</taxon>
        <taxon>Tribonema</taxon>
    </lineage>
</organism>
<dbReference type="Proteomes" id="UP000664859">
    <property type="component" value="Unassembled WGS sequence"/>
</dbReference>
<evidence type="ECO:0000313" key="2">
    <source>
        <dbReference type="Proteomes" id="UP000664859"/>
    </source>
</evidence>
<accession>A0A835Z4T6</accession>
<dbReference type="OrthoDB" id="447489at2759"/>
<comment type="caution">
    <text evidence="1">The sequence shown here is derived from an EMBL/GenBank/DDBJ whole genome shotgun (WGS) entry which is preliminary data.</text>
</comment>
<gene>
    <name evidence="1" type="ORF">JKP88DRAFT_179185</name>
</gene>
<dbReference type="AlphaFoldDB" id="A0A835Z4T6"/>
<protein>
    <submittedName>
        <fullName evidence="1">Uncharacterized protein</fullName>
    </submittedName>
</protein>
<sequence length="115" mass="12628">VTFEDVVNIYKEQCGGCSYSGIPLTAKGDWKVSLERRDVFVGYTRQNCCLVAAEFQGIDHTADSKYGGTGCGGWSHSKYEYFRAYYNPANVPVCCPLAVVSTPTATDTIENTEYA</sequence>
<dbReference type="EMBL" id="JAFCMP010000098">
    <property type="protein sequence ID" value="KAG5187020.1"/>
    <property type="molecule type" value="Genomic_DNA"/>
</dbReference>
<evidence type="ECO:0000313" key="1">
    <source>
        <dbReference type="EMBL" id="KAG5187020.1"/>
    </source>
</evidence>
<keyword evidence="2" id="KW-1185">Reference proteome</keyword>
<reference evidence="1" key="1">
    <citation type="submission" date="2021-02" db="EMBL/GenBank/DDBJ databases">
        <title>First Annotated Genome of the Yellow-green Alga Tribonema minus.</title>
        <authorList>
            <person name="Mahan K.M."/>
        </authorList>
    </citation>
    <scope>NUCLEOTIDE SEQUENCE</scope>
    <source>
        <strain evidence="1">UTEX B ZZ1240</strain>
    </source>
</reference>